<dbReference type="GO" id="GO:0016787">
    <property type="term" value="F:hydrolase activity"/>
    <property type="evidence" value="ECO:0007669"/>
    <property type="project" value="UniProtKB-KW"/>
</dbReference>
<keyword evidence="2" id="KW-0378">Hydrolase</keyword>
<name>A0A6G8INM7_9BURK</name>
<reference evidence="2 3" key="1">
    <citation type="submission" date="2020-03" db="EMBL/GenBank/DDBJ databases">
        <title>Hydrogenophaga sp. nov. isolated from cyanobacterial mat.</title>
        <authorList>
            <person name="Thorat V."/>
            <person name="Kirdat K."/>
            <person name="Tiwarekar B."/>
            <person name="Costa E.D."/>
            <person name="Yadav A."/>
        </authorList>
    </citation>
    <scope>NUCLEOTIDE SEQUENCE [LARGE SCALE GENOMIC DNA]</scope>
    <source>
        <strain evidence="2 3">BA0156</strain>
    </source>
</reference>
<dbReference type="Proteomes" id="UP000503162">
    <property type="component" value="Chromosome"/>
</dbReference>
<dbReference type="SUPFAM" id="SSF53474">
    <property type="entry name" value="alpha/beta-Hydrolases"/>
    <property type="match status" value="1"/>
</dbReference>
<dbReference type="KEGG" id="hcz:G9Q37_09140"/>
<proteinExistence type="predicted"/>
<dbReference type="AlphaFoldDB" id="A0A6G8INM7"/>
<protein>
    <submittedName>
        <fullName evidence="2">Alpha/beta fold hydrolase</fullName>
    </submittedName>
</protein>
<dbReference type="Gene3D" id="3.40.50.1820">
    <property type="entry name" value="alpha/beta hydrolase"/>
    <property type="match status" value="1"/>
</dbReference>
<evidence type="ECO:0000313" key="2">
    <source>
        <dbReference type="EMBL" id="QIM54723.1"/>
    </source>
</evidence>
<dbReference type="Pfam" id="PF00561">
    <property type="entry name" value="Abhydrolase_1"/>
    <property type="match status" value="1"/>
</dbReference>
<evidence type="ECO:0000259" key="1">
    <source>
        <dbReference type="Pfam" id="PF00561"/>
    </source>
</evidence>
<dbReference type="InterPro" id="IPR000073">
    <property type="entry name" value="AB_hydrolase_1"/>
</dbReference>
<dbReference type="EMBL" id="CP049989">
    <property type="protein sequence ID" value="QIM54723.1"/>
    <property type="molecule type" value="Genomic_DNA"/>
</dbReference>
<evidence type="ECO:0000313" key="3">
    <source>
        <dbReference type="Proteomes" id="UP000503162"/>
    </source>
</evidence>
<keyword evidence="3" id="KW-1185">Reference proteome</keyword>
<feature type="domain" description="AB hydrolase-1" evidence="1">
    <location>
        <begin position="1"/>
        <end position="99"/>
    </location>
</feature>
<gene>
    <name evidence="2" type="ORF">G9Q37_09140</name>
</gene>
<accession>A0A6G8INM7</accession>
<sequence>MVHGWPDTPALWDATVAELAPHFRCVRFHLPGFDLVKGVRPASLDELSTLMRRIADAVSPEQPVTLVLHDWGCAFGYEFAARHRERVARVVGVDIGDHNSRDYLGGLTLREKLMIAGYQLWLAVAWKLGPHLPGLANRMTRWMARTIGCRNDPQLIGWEMNYPYAMGWFKAYGGLHGMAPVRKLMGESLPGLFIYGRRKPFMFHSDAWVRHLGRQPGCAARGLEAGHWLMKQKPAEFNDLVKSWLLGEPADQPRPKA</sequence>
<dbReference type="InterPro" id="IPR029058">
    <property type="entry name" value="AB_hydrolase_fold"/>
</dbReference>
<dbReference type="PANTHER" id="PTHR43329">
    <property type="entry name" value="EPOXIDE HYDROLASE"/>
    <property type="match status" value="1"/>
</dbReference>
<organism evidence="2 3">
    <name type="scientific">Hydrogenophaga crocea</name>
    <dbReference type="NCBI Taxonomy" id="2716225"/>
    <lineage>
        <taxon>Bacteria</taxon>
        <taxon>Pseudomonadati</taxon>
        <taxon>Pseudomonadota</taxon>
        <taxon>Betaproteobacteria</taxon>
        <taxon>Burkholderiales</taxon>
        <taxon>Comamonadaceae</taxon>
        <taxon>Hydrogenophaga</taxon>
    </lineage>
</organism>